<evidence type="ECO:0000256" key="3">
    <source>
        <dbReference type="PIRNR" id="PIRNR036492"/>
    </source>
</evidence>
<proteinExistence type="inferred from homology"/>
<comment type="caution">
    <text evidence="7">The sequence shown here is derived from an EMBL/GenBank/DDBJ whole genome shotgun (WGS) entry which is preliminary data.</text>
</comment>
<evidence type="ECO:0000256" key="4">
    <source>
        <dbReference type="PROSITE-ProRule" id="PRU10007"/>
    </source>
</evidence>
<protein>
    <recommendedName>
        <fullName evidence="3">Aldehyde dehydrogenase</fullName>
    </recommendedName>
</protein>
<name>A0ABV2KS44_9BACI</name>
<dbReference type="EMBL" id="JBEPMX010000001">
    <property type="protein sequence ID" value="MET3682403.1"/>
    <property type="molecule type" value="Genomic_DNA"/>
</dbReference>
<dbReference type="PANTHER" id="PTHR43570:SF16">
    <property type="entry name" value="ALDEHYDE DEHYDROGENASE TYPE III, ISOFORM Q"/>
    <property type="match status" value="1"/>
</dbReference>
<feature type="active site" evidence="4">
    <location>
        <position position="210"/>
    </location>
</feature>
<dbReference type="InterPro" id="IPR016162">
    <property type="entry name" value="Ald_DH_N"/>
</dbReference>
<dbReference type="Pfam" id="PF00171">
    <property type="entry name" value="Aldedh"/>
    <property type="match status" value="1"/>
</dbReference>
<dbReference type="InterPro" id="IPR016163">
    <property type="entry name" value="Ald_DH_C"/>
</dbReference>
<evidence type="ECO:0000313" key="7">
    <source>
        <dbReference type="EMBL" id="MET3682403.1"/>
    </source>
</evidence>
<sequence>MNSFDSLIQNQKSLFKAGKTMTHTFRAHQLQKLKQMLERHESDIYEALKKDLNKSSYEVLMSELGFLYGEIDETLKHLQHWMNPEKVKSPVSHKGAKSVIYKQPYGVTLIISPWNYPLQLTLAPLIGAIAGGNTAIIKPSEFTTHTSQLIETMIKETFEEQYITVVQGEKDVSDALLDQPFDYIFFTGSTQVGKIVMEKASKRLIPITLELGGKSPVIVDEDAKIDLAAKRIAWGKLLNAGQTCVAPDYALVHRNVRDSFVQALQSEIESMYSANPIENDDYTKIINHRHFDRLTNYLSEGHIIYGGQSDELSEKINPTLIEDIDWNSSIMQDEIFGPILPIMTFDYLEEIVDHVEQARNPLALYYFSENTQKQDWVIKNLSFGGACMNDTIMHLANLNLPFGGIGTSGIGSYHGVYSFETFTHRKSVVKQTTKFDFSFRYPNSKIAEKVLTKLLKK</sequence>
<dbReference type="InterPro" id="IPR029510">
    <property type="entry name" value="Ald_DH_CS_GLU"/>
</dbReference>
<dbReference type="SUPFAM" id="SSF53720">
    <property type="entry name" value="ALDH-like"/>
    <property type="match status" value="1"/>
</dbReference>
<evidence type="ECO:0000256" key="2">
    <source>
        <dbReference type="ARBA" id="ARBA00023002"/>
    </source>
</evidence>
<dbReference type="PANTHER" id="PTHR43570">
    <property type="entry name" value="ALDEHYDE DEHYDROGENASE"/>
    <property type="match status" value="1"/>
</dbReference>
<dbReference type="RefSeq" id="WP_354218946.1">
    <property type="nucleotide sequence ID" value="NZ_JBEPMX010000001.1"/>
</dbReference>
<dbReference type="PROSITE" id="PS00687">
    <property type="entry name" value="ALDEHYDE_DEHYDR_GLU"/>
    <property type="match status" value="1"/>
</dbReference>
<evidence type="ECO:0000259" key="6">
    <source>
        <dbReference type="Pfam" id="PF00171"/>
    </source>
</evidence>
<dbReference type="PIRSF" id="PIRSF036492">
    <property type="entry name" value="ALDH"/>
    <property type="match status" value="1"/>
</dbReference>
<dbReference type="InterPro" id="IPR015590">
    <property type="entry name" value="Aldehyde_DH_dom"/>
</dbReference>
<dbReference type="InterPro" id="IPR016161">
    <property type="entry name" value="Ald_DH/histidinol_DH"/>
</dbReference>
<dbReference type="GO" id="GO:0004029">
    <property type="term" value="F:aldehyde dehydrogenase (NAD+) activity"/>
    <property type="evidence" value="ECO:0007669"/>
    <property type="project" value="UniProtKB-EC"/>
</dbReference>
<dbReference type="InterPro" id="IPR012394">
    <property type="entry name" value="Aldehyde_DH_NAD(P)"/>
</dbReference>
<keyword evidence="8" id="KW-1185">Reference proteome</keyword>
<accession>A0ABV2KS44</accession>
<dbReference type="PROSITE" id="PS00070">
    <property type="entry name" value="ALDEHYDE_DEHYDR_CYS"/>
    <property type="match status" value="1"/>
</dbReference>
<evidence type="ECO:0000256" key="1">
    <source>
        <dbReference type="ARBA" id="ARBA00009986"/>
    </source>
</evidence>
<dbReference type="CDD" id="cd07136">
    <property type="entry name" value="ALDH_YwdH-P39616"/>
    <property type="match status" value="1"/>
</dbReference>
<dbReference type="Gene3D" id="3.40.605.10">
    <property type="entry name" value="Aldehyde Dehydrogenase, Chain A, domain 1"/>
    <property type="match status" value="1"/>
</dbReference>
<comment type="similarity">
    <text evidence="1 3 5">Belongs to the aldehyde dehydrogenase family.</text>
</comment>
<reference evidence="7 8" key="1">
    <citation type="submission" date="2024-06" db="EMBL/GenBank/DDBJ databases">
        <title>Genomic Encyclopedia of Type Strains, Phase IV (KMG-IV): sequencing the most valuable type-strain genomes for metagenomic binning, comparative biology and taxonomic classification.</title>
        <authorList>
            <person name="Goeker M."/>
        </authorList>
    </citation>
    <scope>NUCLEOTIDE SEQUENCE [LARGE SCALE GENOMIC DNA]</scope>
    <source>
        <strain evidence="7 8">DSM 23520</strain>
    </source>
</reference>
<evidence type="ECO:0000256" key="5">
    <source>
        <dbReference type="RuleBase" id="RU003345"/>
    </source>
</evidence>
<dbReference type="InterPro" id="IPR016160">
    <property type="entry name" value="Ald_DH_CS_CYS"/>
</dbReference>
<dbReference type="Proteomes" id="UP001549167">
    <property type="component" value="Unassembled WGS sequence"/>
</dbReference>
<keyword evidence="2 3" id="KW-0560">Oxidoreductase</keyword>
<dbReference type="Gene3D" id="3.40.309.10">
    <property type="entry name" value="Aldehyde Dehydrogenase, Chain A, domain 2"/>
    <property type="match status" value="1"/>
</dbReference>
<gene>
    <name evidence="7" type="ORF">ABID56_000482</name>
</gene>
<feature type="domain" description="Aldehyde dehydrogenase" evidence="6">
    <location>
        <begin position="5"/>
        <end position="428"/>
    </location>
</feature>
<evidence type="ECO:0000313" key="8">
    <source>
        <dbReference type="Proteomes" id="UP001549167"/>
    </source>
</evidence>
<organism evidence="7 8">
    <name type="scientific">Alkalibacillus flavidus</name>
    <dbReference type="NCBI Taxonomy" id="546021"/>
    <lineage>
        <taxon>Bacteria</taxon>
        <taxon>Bacillati</taxon>
        <taxon>Bacillota</taxon>
        <taxon>Bacilli</taxon>
        <taxon>Bacillales</taxon>
        <taxon>Bacillaceae</taxon>
        <taxon>Alkalibacillus</taxon>
    </lineage>
</organism>